<dbReference type="GO" id="GO:0016763">
    <property type="term" value="F:pentosyltransferase activity"/>
    <property type="evidence" value="ECO:0007669"/>
    <property type="project" value="TreeGrafter"/>
</dbReference>
<protein>
    <recommendedName>
        <fullName evidence="9">Glycosyltransferase RgtA/B/C/D-like domain-containing protein</fullName>
    </recommendedName>
</protein>
<dbReference type="GO" id="GO:0005886">
    <property type="term" value="C:plasma membrane"/>
    <property type="evidence" value="ECO:0007669"/>
    <property type="project" value="UniProtKB-SubCell"/>
</dbReference>
<keyword evidence="3" id="KW-0328">Glycosyltransferase</keyword>
<feature type="domain" description="Glycosyltransferase RgtA/B/C/D-like" evidence="9">
    <location>
        <begin position="101"/>
        <end position="256"/>
    </location>
</feature>
<evidence type="ECO:0000256" key="8">
    <source>
        <dbReference type="SAM" id="Phobius"/>
    </source>
</evidence>
<dbReference type="RefSeq" id="WP_125420094.1">
    <property type="nucleotide sequence ID" value="NZ_RWIT01000005.1"/>
</dbReference>
<comment type="caution">
    <text evidence="10">The sequence shown here is derived from an EMBL/GenBank/DDBJ whole genome shotgun (WGS) entry which is preliminary data.</text>
</comment>
<feature type="transmembrane region" description="Helical" evidence="8">
    <location>
        <begin position="464"/>
        <end position="482"/>
    </location>
</feature>
<dbReference type="InterPro" id="IPR038731">
    <property type="entry name" value="RgtA/B/C-like"/>
</dbReference>
<dbReference type="Pfam" id="PF13231">
    <property type="entry name" value="PMT_2"/>
    <property type="match status" value="1"/>
</dbReference>
<evidence type="ECO:0000259" key="9">
    <source>
        <dbReference type="Pfam" id="PF13231"/>
    </source>
</evidence>
<evidence type="ECO:0000256" key="2">
    <source>
        <dbReference type="ARBA" id="ARBA00022475"/>
    </source>
</evidence>
<dbReference type="GO" id="GO:0009103">
    <property type="term" value="P:lipopolysaccharide biosynthetic process"/>
    <property type="evidence" value="ECO:0007669"/>
    <property type="project" value="UniProtKB-ARBA"/>
</dbReference>
<feature type="transmembrane region" description="Helical" evidence="8">
    <location>
        <begin position="199"/>
        <end position="229"/>
    </location>
</feature>
<evidence type="ECO:0000256" key="4">
    <source>
        <dbReference type="ARBA" id="ARBA00022679"/>
    </source>
</evidence>
<organism evidence="10 11">
    <name type="scientific">Hymenobacter rigui</name>
    <dbReference type="NCBI Taxonomy" id="334424"/>
    <lineage>
        <taxon>Bacteria</taxon>
        <taxon>Pseudomonadati</taxon>
        <taxon>Bacteroidota</taxon>
        <taxon>Cytophagia</taxon>
        <taxon>Cytophagales</taxon>
        <taxon>Hymenobacteraceae</taxon>
        <taxon>Hymenobacter</taxon>
    </lineage>
</organism>
<feature type="transmembrane region" description="Helical" evidence="8">
    <location>
        <begin position="241"/>
        <end position="258"/>
    </location>
</feature>
<name>A0A428KPL3_9BACT</name>
<proteinExistence type="predicted"/>
<keyword evidence="2" id="KW-1003">Cell membrane</keyword>
<evidence type="ECO:0000256" key="3">
    <source>
        <dbReference type="ARBA" id="ARBA00022676"/>
    </source>
</evidence>
<evidence type="ECO:0000256" key="5">
    <source>
        <dbReference type="ARBA" id="ARBA00022692"/>
    </source>
</evidence>
<reference evidence="10 11" key="1">
    <citation type="submission" date="2018-12" db="EMBL/GenBank/DDBJ databases">
        <authorList>
            <person name="Feng G."/>
            <person name="Zhu H."/>
        </authorList>
    </citation>
    <scope>NUCLEOTIDE SEQUENCE [LARGE SCALE GENOMIC DNA]</scope>
    <source>
        <strain evidence="10 11">KCTC 12533</strain>
    </source>
</reference>
<dbReference type="EMBL" id="RWIT01000005">
    <property type="protein sequence ID" value="RSK48403.1"/>
    <property type="molecule type" value="Genomic_DNA"/>
</dbReference>
<dbReference type="AlphaFoldDB" id="A0A428KPL3"/>
<comment type="subcellular location">
    <subcellularLocation>
        <location evidence="1">Cell membrane</location>
        <topology evidence="1">Multi-pass membrane protein</topology>
    </subcellularLocation>
</comment>
<evidence type="ECO:0000256" key="1">
    <source>
        <dbReference type="ARBA" id="ARBA00004651"/>
    </source>
</evidence>
<dbReference type="OrthoDB" id="868936at2"/>
<keyword evidence="7 8" id="KW-0472">Membrane</keyword>
<dbReference type="Proteomes" id="UP000273500">
    <property type="component" value="Unassembled WGS sequence"/>
</dbReference>
<evidence type="ECO:0000256" key="7">
    <source>
        <dbReference type="ARBA" id="ARBA00023136"/>
    </source>
</evidence>
<sequence>MAFDDTVPSVNGVETDEQVQPGLRSSLRGVWPKVWPLLLVGLLIRLVFLVVGATIYYAGRQSDIYTNGDSYSYILSFHNLLRYGSYSFDLTEPEASLGRMPGYPFFYGLHYLVFGRYALLAVAVTQALLDMIGIWLLYSITARLAPAGSRAPALAALLLAFYPFSIIWITIIGTESLGLFLVLLWWATFLLARRHTLNWVLLGALLAVILYVREFLGVCLAVTGLYLAFYAARQRFSGAGLRPLTLVTVGFLALYIWWPVRNYLTVGRFVPLKPAAAGYANLREDMQEALAWVLTWTNDVSMGIEEIMFAKQPAFPAHVISTPAEKQLIDSLIVLSRTCASSFHIGLALQIDDAGVPDTSADGMGQYRKSQYANTLRHRNCNQRVAAGFQRLRASYEHRHPLRACVEVPLQNMQKILFKNQFKTKNGSAFTMAQRISSLLFTWRTILLAIGLVGAWRYRKLSGLGPALLFSTIIYGYMAIVFRSVEMRYLLQADALMLVPAALLLASWIPRRWSWPGQTE</sequence>
<dbReference type="PANTHER" id="PTHR33908:SF11">
    <property type="entry name" value="MEMBRANE PROTEIN"/>
    <property type="match status" value="1"/>
</dbReference>
<feature type="transmembrane region" description="Helical" evidence="8">
    <location>
        <begin position="117"/>
        <end position="139"/>
    </location>
</feature>
<keyword evidence="11" id="KW-1185">Reference proteome</keyword>
<dbReference type="PANTHER" id="PTHR33908">
    <property type="entry name" value="MANNOSYLTRANSFERASE YKCB-RELATED"/>
    <property type="match status" value="1"/>
</dbReference>
<accession>A0A428KPL3</accession>
<feature type="transmembrane region" description="Helical" evidence="8">
    <location>
        <begin position="34"/>
        <end position="58"/>
    </location>
</feature>
<gene>
    <name evidence="10" type="ORF">EI291_11825</name>
</gene>
<evidence type="ECO:0000256" key="6">
    <source>
        <dbReference type="ARBA" id="ARBA00022989"/>
    </source>
</evidence>
<keyword evidence="5 8" id="KW-0812">Transmembrane</keyword>
<evidence type="ECO:0000313" key="11">
    <source>
        <dbReference type="Proteomes" id="UP000273500"/>
    </source>
</evidence>
<feature type="transmembrane region" description="Helical" evidence="8">
    <location>
        <begin position="489"/>
        <end position="509"/>
    </location>
</feature>
<keyword evidence="6 8" id="KW-1133">Transmembrane helix</keyword>
<keyword evidence="4" id="KW-0808">Transferase</keyword>
<evidence type="ECO:0000313" key="10">
    <source>
        <dbReference type="EMBL" id="RSK48403.1"/>
    </source>
</evidence>
<dbReference type="InterPro" id="IPR050297">
    <property type="entry name" value="LipidA_mod_glycosyltrf_83"/>
</dbReference>
<feature type="transmembrane region" description="Helical" evidence="8">
    <location>
        <begin position="439"/>
        <end position="458"/>
    </location>
</feature>